<comment type="caution">
    <text evidence="2">The sequence shown here is derived from an EMBL/GenBank/DDBJ whole genome shotgun (WGS) entry which is preliminary data.</text>
</comment>
<organism evidence="2 3">
    <name type="scientific">Mycolicibacterium moriokaense</name>
    <dbReference type="NCBI Taxonomy" id="39691"/>
    <lineage>
        <taxon>Bacteria</taxon>
        <taxon>Bacillati</taxon>
        <taxon>Actinomycetota</taxon>
        <taxon>Actinomycetes</taxon>
        <taxon>Mycobacteriales</taxon>
        <taxon>Mycobacteriaceae</taxon>
        <taxon>Mycolicibacterium</taxon>
    </lineage>
</organism>
<feature type="chain" id="PRO_5016318562" description="Secreted protein" evidence="1">
    <location>
        <begin position="27"/>
        <end position="82"/>
    </location>
</feature>
<keyword evidence="1" id="KW-0732">Signal</keyword>
<evidence type="ECO:0000256" key="1">
    <source>
        <dbReference type="SAM" id="SignalP"/>
    </source>
</evidence>
<evidence type="ECO:0000313" key="3">
    <source>
        <dbReference type="Proteomes" id="UP000247781"/>
    </source>
</evidence>
<gene>
    <name evidence="2" type="ORF">C8E89_102159</name>
</gene>
<sequence>MILRILVSACATACAATLFVSAPAHADPPQCDSGPIVVADCPAGGLCTAMINDECVGAVVPPLLPPPPDVRVGLEGGVGVGT</sequence>
<accession>A0A318HLY2</accession>
<proteinExistence type="predicted"/>
<evidence type="ECO:0008006" key="4">
    <source>
        <dbReference type="Google" id="ProtNLM"/>
    </source>
</evidence>
<reference evidence="3" key="1">
    <citation type="submission" date="2018-05" db="EMBL/GenBank/DDBJ databases">
        <authorList>
            <person name="Deangelis K."/>
            <person name="Huntemann M."/>
            <person name="Clum A."/>
            <person name="Pillay M."/>
            <person name="Palaniappan K."/>
            <person name="Varghese N."/>
            <person name="Mikhailova N."/>
            <person name="Stamatis D."/>
            <person name="Reddy T."/>
            <person name="Daum C."/>
            <person name="Shapiro N."/>
            <person name="Ivanova N."/>
            <person name="Kyrpides N."/>
            <person name="Woyke T."/>
        </authorList>
    </citation>
    <scope>NUCLEOTIDE SEQUENCE [LARGE SCALE GENOMIC DNA]</scope>
    <source>
        <strain evidence="3">GAS496</strain>
    </source>
</reference>
<dbReference type="AlphaFoldDB" id="A0A318HLY2"/>
<evidence type="ECO:0000313" key="2">
    <source>
        <dbReference type="EMBL" id="PXX12035.1"/>
    </source>
</evidence>
<dbReference type="EMBL" id="QJJU01000002">
    <property type="protein sequence ID" value="PXX12035.1"/>
    <property type="molecule type" value="Genomic_DNA"/>
</dbReference>
<protein>
    <recommendedName>
        <fullName evidence="4">Secreted protein</fullName>
    </recommendedName>
</protein>
<dbReference type="Proteomes" id="UP000247781">
    <property type="component" value="Unassembled WGS sequence"/>
</dbReference>
<name>A0A318HLY2_9MYCO</name>
<reference evidence="2 3" key="2">
    <citation type="submission" date="2018-06" db="EMBL/GenBank/DDBJ databases">
        <title>Sequencing of bacterial isolates from soil warming experiment in Harvard Forest, Massachusetts, USA.</title>
        <authorList>
            <person name="Deangelis K.PhD."/>
        </authorList>
    </citation>
    <scope>NUCLEOTIDE SEQUENCE [LARGE SCALE GENOMIC DNA]</scope>
    <source>
        <strain evidence="2 3">GAS496</strain>
    </source>
</reference>
<feature type="signal peptide" evidence="1">
    <location>
        <begin position="1"/>
        <end position="26"/>
    </location>
</feature>
<dbReference type="RefSeq" id="WP_110314691.1">
    <property type="nucleotide sequence ID" value="NZ_QJJU01000002.1"/>
</dbReference>
<keyword evidence="3" id="KW-1185">Reference proteome</keyword>